<dbReference type="PANTHER" id="PTHR41523:SF8">
    <property type="entry name" value="ETHYLENE RESPONSE SENSOR PROTEIN"/>
    <property type="match status" value="1"/>
</dbReference>
<evidence type="ECO:0000256" key="6">
    <source>
        <dbReference type="ARBA" id="ARBA00022777"/>
    </source>
</evidence>
<evidence type="ECO:0000256" key="3">
    <source>
        <dbReference type="ARBA" id="ARBA00022553"/>
    </source>
</evidence>
<evidence type="ECO:0000256" key="8">
    <source>
        <dbReference type="ARBA" id="ARBA00023012"/>
    </source>
</evidence>
<dbReference type="SMART" id="SM00387">
    <property type="entry name" value="HATPase_c"/>
    <property type="match status" value="1"/>
</dbReference>
<dbReference type="Pfam" id="PF07568">
    <property type="entry name" value="HisKA_2"/>
    <property type="match status" value="1"/>
</dbReference>
<dbReference type="GO" id="GO:0000160">
    <property type="term" value="P:phosphorelay signal transduction system"/>
    <property type="evidence" value="ECO:0007669"/>
    <property type="project" value="UniProtKB-KW"/>
</dbReference>
<dbReference type="Gene3D" id="3.30.450.280">
    <property type="entry name" value="GAF domain"/>
    <property type="match status" value="1"/>
</dbReference>
<dbReference type="InterPro" id="IPR022066">
    <property type="entry name" value="PdtaS_GAF"/>
</dbReference>
<keyword evidence="3" id="KW-0597">Phosphoprotein</keyword>
<dbReference type="EMBL" id="FNCF01000005">
    <property type="protein sequence ID" value="SDG71371.1"/>
    <property type="molecule type" value="Genomic_DNA"/>
</dbReference>
<accession>A0A1G7WHD3</accession>
<evidence type="ECO:0000259" key="10">
    <source>
        <dbReference type="PROSITE" id="PS50109"/>
    </source>
</evidence>
<feature type="region of interest" description="Disordered" evidence="9">
    <location>
        <begin position="1"/>
        <end position="23"/>
    </location>
</feature>
<dbReference type="InterPro" id="IPR005467">
    <property type="entry name" value="His_kinase_dom"/>
</dbReference>
<dbReference type="InterPro" id="IPR004358">
    <property type="entry name" value="Sig_transdc_His_kin-like_C"/>
</dbReference>
<dbReference type="InterPro" id="IPR036890">
    <property type="entry name" value="HATPase_C_sf"/>
</dbReference>
<evidence type="ECO:0000256" key="1">
    <source>
        <dbReference type="ARBA" id="ARBA00000085"/>
    </source>
</evidence>
<dbReference type="Gene3D" id="3.30.565.10">
    <property type="entry name" value="Histidine kinase-like ATPase, C-terminal domain"/>
    <property type="match status" value="1"/>
</dbReference>
<dbReference type="InterPro" id="IPR011102">
    <property type="entry name" value="Sig_transdc_His_kinase_HWE"/>
</dbReference>
<keyword evidence="5" id="KW-0547">Nucleotide-binding</keyword>
<evidence type="ECO:0000256" key="4">
    <source>
        <dbReference type="ARBA" id="ARBA00022679"/>
    </source>
</evidence>
<dbReference type="GO" id="GO:0004673">
    <property type="term" value="F:protein histidine kinase activity"/>
    <property type="evidence" value="ECO:0007669"/>
    <property type="project" value="UniProtKB-EC"/>
</dbReference>
<dbReference type="SMART" id="SM00911">
    <property type="entry name" value="HWE_HK"/>
    <property type="match status" value="1"/>
</dbReference>
<dbReference type="GO" id="GO:0005524">
    <property type="term" value="F:ATP binding"/>
    <property type="evidence" value="ECO:0007669"/>
    <property type="project" value="UniProtKB-KW"/>
</dbReference>
<dbReference type="Gene3D" id="3.30.450.20">
    <property type="entry name" value="PAS domain"/>
    <property type="match status" value="1"/>
</dbReference>
<reference evidence="12" key="1">
    <citation type="submission" date="2016-10" db="EMBL/GenBank/DDBJ databases">
        <authorList>
            <person name="Varghese N."/>
            <person name="Submissions S."/>
        </authorList>
    </citation>
    <scope>NUCLEOTIDE SEQUENCE [LARGE SCALE GENOMIC DNA]</scope>
    <source>
        <strain evidence="12">DSM 44526</strain>
    </source>
</reference>
<keyword evidence="8" id="KW-0902">Two-component regulatory system</keyword>
<dbReference type="EC" id="2.7.13.3" evidence="2"/>
<evidence type="ECO:0000256" key="9">
    <source>
        <dbReference type="SAM" id="MobiDB-lite"/>
    </source>
</evidence>
<proteinExistence type="predicted"/>
<sequence length="496" mass="52503">MTQPRSSLSDRLSRAPAVSPSQADHARRLVADWQLLADLSFADLTLWVPLAGGAWWCVAQVRPLTAPTTQPEDLVGVELTGADAASFVQVHQGGEPVVEEPDGTGNAPRSREVLPVRHEGAVVAVLARDRRLSATRPPSQLELTYLDIAAELGAMVSAGTFPPRMLEDAEMSPRVGDGLVRLDGAGRAVYASPNALSAYRRMGLTGDVVGADLAELTRRAATDRVTGEVVAAHISAAVSGRFPDPLDVEGEAATLLVRALPLQAPGGEHGALVLVRDVTDVRRRDRALMTKDATIREIHHRVKNNLQTVAALLRLQARRVSEPAAREALLESVRRVASIAVVHDTLAGSREDVVDVDDVLDQVLPMLGDVASVGPAARITRVGRFGELPAASATPLVMAVTELLHNAVEHAFPEGVPGRVELTARRDGHDLLVTIADDGSGLPPGFDVRASKGLGLQIVRTLVTSELHGRLEITAPDTGPGTVAVLTLPGAGRARR</sequence>
<dbReference type="PROSITE" id="PS50109">
    <property type="entry name" value="HIS_KIN"/>
    <property type="match status" value="1"/>
</dbReference>
<dbReference type="InterPro" id="IPR003594">
    <property type="entry name" value="HATPase_dom"/>
</dbReference>
<dbReference type="AlphaFoldDB" id="A0A1G7WHD3"/>
<dbReference type="Pfam" id="PF02518">
    <property type="entry name" value="HATPase_c"/>
    <property type="match status" value="1"/>
</dbReference>
<keyword evidence="4" id="KW-0808">Transferase</keyword>
<feature type="domain" description="Histidine kinase" evidence="10">
    <location>
        <begin position="297"/>
        <end position="492"/>
    </location>
</feature>
<organism evidence="11 12">
    <name type="scientific">Klenkia brasiliensis</name>
    <dbReference type="NCBI Taxonomy" id="333142"/>
    <lineage>
        <taxon>Bacteria</taxon>
        <taxon>Bacillati</taxon>
        <taxon>Actinomycetota</taxon>
        <taxon>Actinomycetes</taxon>
        <taxon>Geodermatophilales</taxon>
        <taxon>Geodermatophilaceae</taxon>
        <taxon>Klenkia</taxon>
    </lineage>
</organism>
<dbReference type="Pfam" id="PF08448">
    <property type="entry name" value="PAS_4"/>
    <property type="match status" value="1"/>
</dbReference>
<dbReference type="Proteomes" id="UP000198863">
    <property type="component" value="Unassembled WGS sequence"/>
</dbReference>
<dbReference type="Pfam" id="PF12282">
    <property type="entry name" value="GAF_PdtaS"/>
    <property type="match status" value="1"/>
</dbReference>
<feature type="compositionally biased region" description="Polar residues" evidence="9">
    <location>
        <begin position="1"/>
        <end position="10"/>
    </location>
</feature>
<evidence type="ECO:0000313" key="12">
    <source>
        <dbReference type="Proteomes" id="UP000198863"/>
    </source>
</evidence>
<keyword evidence="6 11" id="KW-0418">Kinase</keyword>
<evidence type="ECO:0000256" key="7">
    <source>
        <dbReference type="ARBA" id="ARBA00022840"/>
    </source>
</evidence>
<evidence type="ECO:0000256" key="2">
    <source>
        <dbReference type="ARBA" id="ARBA00012438"/>
    </source>
</evidence>
<dbReference type="PANTHER" id="PTHR41523">
    <property type="entry name" value="TWO-COMPONENT SYSTEM SENSOR PROTEIN"/>
    <property type="match status" value="1"/>
</dbReference>
<dbReference type="InterPro" id="IPR011495">
    <property type="entry name" value="Sig_transdc_His_kin_sub2_dim/P"/>
</dbReference>
<dbReference type="OrthoDB" id="9767435at2"/>
<dbReference type="InterPro" id="IPR038424">
    <property type="entry name" value="H_kinase_PdtaS_GAF_sf"/>
</dbReference>
<dbReference type="InterPro" id="IPR013656">
    <property type="entry name" value="PAS_4"/>
</dbReference>
<protein>
    <recommendedName>
        <fullName evidence="2">histidine kinase</fullName>
        <ecNumber evidence="2">2.7.13.3</ecNumber>
    </recommendedName>
</protein>
<gene>
    <name evidence="11" type="ORF">SAMN05660324_3344</name>
</gene>
<dbReference type="SUPFAM" id="SSF55874">
    <property type="entry name" value="ATPase domain of HSP90 chaperone/DNA topoisomerase II/histidine kinase"/>
    <property type="match status" value="1"/>
</dbReference>
<comment type="catalytic activity">
    <reaction evidence="1">
        <text>ATP + protein L-histidine = ADP + protein N-phospho-L-histidine.</text>
        <dbReference type="EC" id="2.7.13.3"/>
    </reaction>
</comment>
<evidence type="ECO:0000313" key="11">
    <source>
        <dbReference type="EMBL" id="SDG71371.1"/>
    </source>
</evidence>
<name>A0A1G7WHD3_9ACTN</name>
<dbReference type="RefSeq" id="WP_091065574.1">
    <property type="nucleotide sequence ID" value="NZ_FNCF01000005.1"/>
</dbReference>
<dbReference type="PRINTS" id="PR00344">
    <property type="entry name" value="BCTRLSENSOR"/>
</dbReference>
<evidence type="ECO:0000256" key="5">
    <source>
        <dbReference type="ARBA" id="ARBA00022741"/>
    </source>
</evidence>
<keyword evidence="12" id="KW-1185">Reference proteome</keyword>
<keyword evidence="7" id="KW-0067">ATP-binding</keyword>